<dbReference type="EMBL" id="VSSQ01000608">
    <property type="protein sequence ID" value="MPL98433.1"/>
    <property type="molecule type" value="Genomic_DNA"/>
</dbReference>
<keyword evidence="1" id="KW-0812">Transmembrane</keyword>
<comment type="caution">
    <text evidence="3">The sequence shown here is derived from an EMBL/GenBank/DDBJ whole genome shotgun (WGS) entry which is preliminary data.</text>
</comment>
<dbReference type="AlphaFoldDB" id="A0A644W7L3"/>
<feature type="transmembrane region" description="Helical" evidence="1">
    <location>
        <begin position="64"/>
        <end position="85"/>
    </location>
</feature>
<organism evidence="3">
    <name type="scientific">bioreactor metagenome</name>
    <dbReference type="NCBI Taxonomy" id="1076179"/>
    <lineage>
        <taxon>unclassified sequences</taxon>
        <taxon>metagenomes</taxon>
        <taxon>ecological metagenomes</taxon>
    </lineage>
</organism>
<protein>
    <recommendedName>
        <fullName evidence="2">DUF6249 domain-containing protein</fullName>
    </recommendedName>
</protein>
<name>A0A644W7L3_9ZZZZ</name>
<accession>A0A644W7L3</accession>
<evidence type="ECO:0000313" key="3">
    <source>
        <dbReference type="EMBL" id="MPL98433.1"/>
    </source>
</evidence>
<keyword evidence="1" id="KW-0472">Membrane</keyword>
<evidence type="ECO:0000256" key="1">
    <source>
        <dbReference type="SAM" id="Phobius"/>
    </source>
</evidence>
<feature type="transmembrane region" description="Helical" evidence="1">
    <location>
        <begin position="6"/>
        <end position="24"/>
    </location>
</feature>
<gene>
    <name evidence="3" type="ORF">SDC9_44638</name>
</gene>
<proteinExistence type="predicted"/>
<dbReference type="InterPro" id="IPR046216">
    <property type="entry name" value="DUF6249"/>
</dbReference>
<reference evidence="3" key="1">
    <citation type="submission" date="2019-08" db="EMBL/GenBank/DDBJ databases">
        <authorList>
            <person name="Kucharzyk K."/>
            <person name="Murdoch R.W."/>
            <person name="Higgins S."/>
            <person name="Loffler F."/>
        </authorList>
    </citation>
    <scope>NUCLEOTIDE SEQUENCE</scope>
</reference>
<feature type="domain" description="DUF6249" evidence="2">
    <location>
        <begin position="5"/>
        <end position="113"/>
    </location>
</feature>
<dbReference type="Pfam" id="PF19762">
    <property type="entry name" value="DUF6249"/>
    <property type="match status" value="1"/>
</dbReference>
<feature type="transmembrane region" description="Helical" evidence="1">
    <location>
        <begin position="91"/>
        <end position="111"/>
    </location>
</feature>
<evidence type="ECO:0000259" key="2">
    <source>
        <dbReference type="Pfam" id="PF19762"/>
    </source>
</evidence>
<keyword evidence="1" id="KW-1133">Transmembrane helix</keyword>
<sequence>MEGVLAILMPFLTAIIILAIVYTTKIMRDRSRNRLIEKAIEHGKELSPELFRGIEKEKQPKDPLTSSLVTIGAGIAIFIALFLFFDNQLKFAAFGLIPLFVGLGQLTAYLINKKNGK</sequence>